<accession>A0A117NIJ7</accession>
<dbReference type="EMBL" id="LKAM01000002">
    <property type="protein sequence ID" value="KUM50075.1"/>
    <property type="molecule type" value="Genomic_DNA"/>
</dbReference>
<keyword evidence="1" id="KW-1133">Transmembrane helix</keyword>
<sequence length="106" mass="11535">MLTSTSTGKDITTSTFYSITTITTLIAICIWMAIQLSFTLNSTLRTSIRSPLLLTRIRIQDRLDLVQTSTLNSTAVTIISSTAGNYSSAARKLTSLRVVTLTGVFL</sequence>
<evidence type="ECO:0000256" key="1">
    <source>
        <dbReference type="SAM" id="Phobius"/>
    </source>
</evidence>
<gene>
    <name evidence="2" type="ORF">ABT39_MTgene3303</name>
</gene>
<comment type="caution">
    <text evidence="2">The sequence shown here is derived from an EMBL/GenBank/DDBJ whole genome shotgun (WGS) entry which is preliminary data.</text>
</comment>
<geneLocation type="mitochondrion" evidence="2"/>
<keyword evidence="2" id="KW-0496">Mitochondrion</keyword>
<keyword evidence="1" id="KW-0812">Transmembrane</keyword>
<evidence type="ECO:0000313" key="2">
    <source>
        <dbReference type="EMBL" id="KUM50075.1"/>
    </source>
</evidence>
<organism evidence="2">
    <name type="scientific">Picea glauca</name>
    <name type="common">White spruce</name>
    <name type="synonym">Pinus glauca</name>
    <dbReference type="NCBI Taxonomy" id="3330"/>
    <lineage>
        <taxon>Eukaryota</taxon>
        <taxon>Viridiplantae</taxon>
        <taxon>Streptophyta</taxon>
        <taxon>Embryophyta</taxon>
        <taxon>Tracheophyta</taxon>
        <taxon>Spermatophyta</taxon>
        <taxon>Pinopsida</taxon>
        <taxon>Pinidae</taxon>
        <taxon>Conifers I</taxon>
        <taxon>Pinales</taxon>
        <taxon>Pinaceae</taxon>
        <taxon>Picea</taxon>
    </lineage>
</organism>
<name>A0A117NIJ7_PICGL</name>
<protein>
    <submittedName>
        <fullName evidence="2">Uncharacterized protein</fullName>
    </submittedName>
</protein>
<reference evidence="2" key="1">
    <citation type="journal article" date="2015" name="Genome Biol. Evol.">
        <title>Organellar Genomes of White Spruce (Picea glauca): Assembly and Annotation.</title>
        <authorList>
            <person name="Jackman S.D."/>
            <person name="Warren R.L."/>
            <person name="Gibb E.A."/>
            <person name="Vandervalk B.P."/>
            <person name="Mohamadi H."/>
            <person name="Chu J."/>
            <person name="Raymond A."/>
            <person name="Pleasance S."/>
            <person name="Coope R."/>
            <person name="Wildung M.R."/>
            <person name="Ritland C.E."/>
            <person name="Bousquet J."/>
            <person name="Jones S.J."/>
            <person name="Bohlmann J."/>
            <person name="Birol I."/>
        </authorList>
    </citation>
    <scope>NUCLEOTIDE SEQUENCE [LARGE SCALE GENOMIC DNA]</scope>
    <source>
        <tissue evidence="2">Flushing bud</tissue>
    </source>
</reference>
<dbReference type="AlphaFoldDB" id="A0A117NIJ7"/>
<proteinExistence type="predicted"/>
<keyword evidence="1" id="KW-0472">Membrane</keyword>
<feature type="transmembrane region" description="Helical" evidence="1">
    <location>
        <begin position="16"/>
        <end position="40"/>
    </location>
</feature>